<reference evidence="12 13" key="1">
    <citation type="submission" date="2018-10" db="EMBL/GenBank/DDBJ databases">
        <title>A high-quality apple genome assembly.</title>
        <authorList>
            <person name="Hu J."/>
        </authorList>
    </citation>
    <scope>NUCLEOTIDE SEQUENCE [LARGE SCALE GENOMIC DNA]</scope>
    <source>
        <strain evidence="13">cv. HFTH1</strain>
        <tissue evidence="12">Young leaf</tissue>
    </source>
</reference>
<dbReference type="Gene3D" id="1.10.3080.10">
    <property type="entry name" value="Clc chloride channel"/>
    <property type="match status" value="2"/>
</dbReference>
<evidence type="ECO:0000313" key="13">
    <source>
        <dbReference type="Proteomes" id="UP000290289"/>
    </source>
</evidence>
<dbReference type="STRING" id="3750.A0A498JXH7"/>
<evidence type="ECO:0000256" key="7">
    <source>
        <dbReference type="ARBA" id="ARBA00023173"/>
    </source>
</evidence>
<keyword evidence="8" id="KW-0868">Chloride</keyword>
<dbReference type="PANTHER" id="PTHR43427:SF6">
    <property type="entry name" value="CHLORIDE CHANNEL PROTEIN CLC-E"/>
    <property type="match status" value="1"/>
</dbReference>
<protein>
    <recommendedName>
        <fullName evidence="14">Chloride channel protein</fullName>
    </recommendedName>
</protein>
<name>A0A498JXH7_MALDO</name>
<keyword evidence="6 11" id="KW-0472">Membrane</keyword>
<dbReference type="InterPro" id="IPR001807">
    <property type="entry name" value="ClC"/>
</dbReference>
<accession>A0A498JXH7</accession>
<evidence type="ECO:0008006" key="14">
    <source>
        <dbReference type="Google" id="ProtNLM"/>
    </source>
</evidence>
<evidence type="ECO:0000256" key="10">
    <source>
        <dbReference type="SAM" id="MobiDB-lite"/>
    </source>
</evidence>
<sequence>MMMTMTKQKNKKKGKMKKAQGRGGGNWTIVLSSSLVGLLTGIGIVLFNFSVHEIHDAFWGGMLQRGASWLGEKFMGDTWKQVILVPASEGLIVAILSMLRDAFEDGPQDKNGNEQGGEKGENLLVKMGIPAIAACVTLGTGNLSGLEGPRVEIGTSIAKGIGAVFDKSSLRRLSLVAAGIASDTTSMVILSAVTASVVLEWSVFKSFSELPLYLLLGVLCGLVSLTLSECTSYMLVFVDSLHKTVGLPKFVFPIVGGLAVGLMALAYPEILYRGFENVDVLLEFRPLEKGLSADMLLQLVVIKIGATSLCRASGLVGGYYAPSLFIGAAT</sequence>
<evidence type="ECO:0000256" key="2">
    <source>
        <dbReference type="ARBA" id="ARBA00022448"/>
    </source>
</evidence>
<proteinExistence type="predicted"/>
<evidence type="ECO:0000256" key="5">
    <source>
        <dbReference type="ARBA" id="ARBA00023065"/>
    </source>
</evidence>
<feature type="compositionally biased region" description="Basic residues" evidence="10">
    <location>
        <begin position="8"/>
        <end position="20"/>
    </location>
</feature>
<keyword evidence="2" id="KW-0813">Transport</keyword>
<dbReference type="InterPro" id="IPR050368">
    <property type="entry name" value="ClC-type_chloride_channel"/>
</dbReference>
<evidence type="ECO:0000256" key="8">
    <source>
        <dbReference type="ARBA" id="ARBA00023214"/>
    </source>
</evidence>
<dbReference type="GO" id="GO:0034707">
    <property type="term" value="C:chloride channel complex"/>
    <property type="evidence" value="ECO:0007669"/>
    <property type="project" value="UniProtKB-KW"/>
</dbReference>
<evidence type="ECO:0000256" key="11">
    <source>
        <dbReference type="SAM" id="Phobius"/>
    </source>
</evidence>
<keyword evidence="3 11" id="KW-0812">Transmembrane</keyword>
<keyword evidence="13" id="KW-1185">Reference proteome</keyword>
<evidence type="ECO:0000256" key="1">
    <source>
        <dbReference type="ARBA" id="ARBA00004141"/>
    </source>
</evidence>
<keyword evidence="5" id="KW-0406">Ion transport</keyword>
<dbReference type="AlphaFoldDB" id="A0A498JXH7"/>
<keyword evidence="4 11" id="KW-1133">Transmembrane helix</keyword>
<evidence type="ECO:0000313" key="12">
    <source>
        <dbReference type="EMBL" id="RXH97901.1"/>
    </source>
</evidence>
<feature type="transmembrane region" description="Helical" evidence="11">
    <location>
        <begin position="250"/>
        <end position="267"/>
    </location>
</feature>
<evidence type="ECO:0000256" key="3">
    <source>
        <dbReference type="ARBA" id="ARBA00022692"/>
    </source>
</evidence>
<dbReference type="InterPro" id="IPR014743">
    <property type="entry name" value="Cl-channel_core"/>
</dbReference>
<dbReference type="GO" id="GO:0009535">
    <property type="term" value="C:chloroplast thylakoid membrane"/>
    <property type="evidence" value="ECO:0007669"/>
    <property type="project" value="TreeGrafter"/>
</dbReference>
<feature type="region of interest" description="Disordered" evidence="10">
    <location>
        <begin position="1"/>
        <end position="22"/>
    </location>
</feature>
<gene>
    <name evidence="12" type="ORF">DVH24_010226</name>
</gene>
<evidence type="ECO:0000256" key="6">
    <source>
        <dbReference type="ARBA" id="ARBA00023136"/>
    </source>
</evidence>
<feature type="transmembrane region" description="Helical" evidence="11">
    <location>
        <begin position="79"/>
        <end position="99"/>
    </location>
</feature>
<dbReference type="Pfam" id="PF00654">
    <property type="entry name" value="Voltage_CLC"/>
    <property type="match status" value="2"/>
</dbReference>
<evidence type="ECO:0000256" key="9">
    <source>
        <dbReference type="ARBA" id="ARBA00023303"/>
    </source>
</evidence>
<comment type="caution">
    <text evidence="12">The sequence shown here is derived from an EMBL/GenBank/DDBJ whole genome shotgun (WGS) entry which is preliminary data.</text>
</comment>
<keyword evidence="7" id="KW-0869">Chloride channel</keyword>
<dbReference type="EMBL" id="RDQH01000331">
    <property type="protein sequence ID" value="RXH97901.1"/>
    <property type="molecule type" value="Genomic_DNA"/>
</dbReference>
<feature type="transmembrane region" description="Helical" evidence="11">
    <location>
        <begin position="211"/>
        <end position="238"/>
    </location>
</feature>
<dbReference type="CDD" id="cd00400">
    <property type="entry name" value="Voltage_gated_ClC"/>
    <property type="match status" value="1"/>
</dbReference>
<feature type="transmembrane region" description="Helical" evidence="11">
    <location>
        <begin position="175"/>
        <end position="199"/>
    </location>
</feature>
<organism evidence="12 13">
    <name type="scientific">Malus domestica</name>
    <name type="common">Apple</name>
    <name type="synonym">Pyrus malus</name>
    <dbReference type="NCBI Taxonomy" id="3750"/>
    <lineage>
        <taxon>Eukaryota</taxon>
        <taxon>Viridiplantae</taxon>
        <taxon>Streptophyta</taxon>
        <taxon>Embryophyta</taxon>
        <taxon>Tracheophyta</taxon>
        <taxon>Spermatophyta</taxon>
        <taxon>Magnoliopsida</taxon>
        <taxon>eudicotyledons</taxon>
        <taxon>Gunneridae</taxon>
        <taxon>Pentapetalae</taxon>
        <taxon>rosids</taxon>
        <taxon>fabids</taxon>
        <taxon>Rosales</taxon>
        <taxon>Rosaceae</taxon>
        <taxon>Amygdaloideae</taxon>
        <taxon>Maleae</taxon>
        <taxon>Malus</taxon>
    </lineage>
</organism>
<dbReference type="GO" id="GO:0005254">
    <property type="term" value="F:chloride channel activity"/>
    <property type="evidence" value="ECO:0007669"/>
    <property type="project" value="UniProtKB-KW"/>
</dbReference>
<keyword evidence="9" id="KW-0407">Ion channel</keyword>
<dbReference type="SUPFAM" id="SSF81340">
    <property type="entry name" value="Clc chloride channel"/>
    <property type="match status" value="1"/>
</dbReference>
<dbReference type="PANTHER" id="PTHR43427">
    <property type="entry name" value="CHLORIDE CHANNEL PROTEIN CLC-E"/>
    <property type="match status" value="1"/>
</dbReference>
<evidence type="ECO:0000256" key="4">
    <source>
        <dbReference type="ARBA" id="ARBA00022989"/>
    </source>
</evidence>
<comment type="subcellular location">
    <subcellularLocation>
        <location evidence="1">Membrane</location>
        <topology evidence="1">Multi-pass membrane protein</topology>
    </subcellularLocation>
</comment>
<dbReference type="Proteomes" id="UP000290289">
    <property type="component" value="Chromosome 5"/>
</dbReference>